<dbReference type="AlphaFoldDB" id="A0A6C0KKQ6"/>
<protein>
    <submittedName>
        <fullName evidence="3">Uncharacterized protein</fullName>
    </submittedName>
</protein>
<keyword evidence="1" id="KW-0175">Coiled coil</keyword>
<keyword evidence="2" id="KW-0472">Membrane</keyword>
<name>A0A6C0KKQ6_9ZZZZ</name>
<organism evidence="3">
    <name type="scientific">viral metagenome</name>
    <dbReference type="NCBI Taxonomy" id="1070528"/>
    <lineage>
        <taxon>unclassified sequences</taxon>
        <taxon>metagenomes</taxon>
        <taxon>organismal metagenomes</taxon>
    </lineage>
</organism>
<reference evidence="3" key="1">
    <citation type="journal article" date="2020" name="Nature">
        <title>Giant virus diversity and host interactions through global metagenomics.</title>
        <authorList>
            <person name="Schulz F."/>
            <person name="Roux S."/>
            <person name="Paez-Espino D."/>
            <person name="Jungbluth S."/>
            <person name="Walsh D.A."/>
            <person name="Denef V.J."/>
            <person name="McMahon K.D."/>
            <person name="Konstantinidis K.T."/>
            <person name="Eloe-Fadrosh E.A."/>
            <person name="Kyrpides N.C."/>
            <person name="Woyke T."/>
        </authorList>
    </citation>
    <scope>NUCLEOTIDE SEQUENCE</scope>
    <source>
        <strain evidence="3">GVMAG-S-3300012919-55</strain>
    </source>
</reference>
<keyword evidence="2" id="KW-1133">Transmembrane helix</keyword>
<evidence type="ECO:0000256" key="1">
    <source>
        <dbReference type="SAM" id="Coils"/>
    </source>
</evidence>
<accession>A0A6C0KKQ6</accession>
<dbReference type="EMBL" id="MN740917">
    <property type="protein sequence ID" value="QHU17746.1"/>
    <property type="molecule type" value="Genomic_DNA"/>
</dbReference>
<evidence type="ECO:0000313" key="3">
    <source>
        <dbReference type="EMBL" id="QHU17746.1"/>
    </source>
</evidence>
<evidence type="ECO:0000256" key="2">
    <source>
        <dbReference type="SAM" id="Phobius"/>
    </source>
</evidence>
<keyword evidence="2" id="KW-0812">Transmembrane</keyword>
<proteinExistence type="predicted"/>
<sequence>MQSFDHSTINMLYKVGISDAEIARKDKYTLNMIFLFIIILFILFFYIKINITIDSKNWDIMKCNPKYIFFSGYLHNDTHLSNHDATIVNFASCTNQIKKGSDGYMIGRMIGNTADYLHNSITGANEHGNKYETKLQNKINKQEKKIKRKMDKRDKILSQYDSLEGEVDFNLDISGAYSYNLLKNVGIYMDQLNKLMDYISSYVKQFLTYRMMEHANNCIKQGDECTESSESYKKAIQIKNILNSY</sequence>
<feature type="coiled-coil region" evidence="1">
    <location>
        <begin position="132"/>
        <end position="166"/>
    </location>
</feature>
<feature type="transmembrane region" description="Helical" evidence="2">
    <location>
        <begin position="28"/>
        <end position="47"/>
    </location>
</feature>